<dbReference type="Proteomes" id="UP000237068">
    <property type="component" value="Unassembled WGS sequence"/>
</dbReference>
<comment type="caution">
    <text evidence="3">The sequence shown here is derived from an EMBL/GenBank/DDBJ whole genome shotgun (WGS) entry which is preliminary data.</text>
</comment>
<feature type="region of interest" description="Disordered" evidence="1">
    <location>
        <begin position="131"/>
        <end position="162"/>
    </location>
</feature>
<sequence>MFARKTRDERMRTNYVLIDYENVQASSLALLSEPHFCLRVFLGPNNTRLPTELAVSVHRLGQRADYIQLDTPGANALDFHIAYYLGQLANADPTGFYHIISRDKGFDPLLKHLKGKGIFALRSESIEEMPCFKTPGEATPKPVSPPPKPKLQATPKAPAPAAEDPVVKAVVADLIGRKTSKPKTTKTLLNTIHSKVGKSTPIKEIEQIYATLRKRGYVKENGKNVSYSLPKATQGA</sequence>
<evidence type="ECO:0000259" key="2">
    <source>
        <dbReference type="Pfam" id="PF18475"/>
    </source>
</evidence>
<evidence type="ECO:0000313" key="4">
    <source>
        <dbReference type="Proteomes" id="UP000237068"/>
    </source>
</evidence>
<dbReference type="EMBL" id="PPXG01000004">
    <property type="protein sequence ID" value="POH83030.1"/>
    <property type="molecule type" value="Genomic_DNA"/>
</dbReference>
<dbReference type="InterPro" id="IPR041494">
    <property type="entry name" value="PIN7"/>
</dbReference>
<dbReference type="Pfam" id="PF18475">
    <property type="entry name" value="PIN7"/>
    <property type="match status" value="1"/>
</dbReference>
<name>A0A2S4ANI2_STUST</name>
<reference evidence="3 4" key="1">
    <citation type="submission" date="2018-01" db="EMBL/GenBank/DDBJ databases">
        <title>Denitrification phenotypes of diverse strains of Pseudomonas stutzeri.</title>
        <authorList>
            <person name="Milligan D.A."/>
            <person name="Bergaust L."/>
            <person name="Bakken L.R."/>
            <person name="Frostegard A."/>
        </authorList>
    </citation>
    <scope>NUCLEOTIDE SEQUENCE [LARGE SCALE GENOMIC DNA]</scope>
    <source>
        <strain evidence="3 4">24a13</strain>
    </source>
</reference>
<gene>
    <name evidence="3" type="ORF">CXK91_12665</name>
</gene>
<protein>
    <recommendedName>
        <fullName evidence="2">PIN-like domain-containing protein</fullName>
    </recommendedName>
</protein>
<evidence type="ECO:0000313" key="3">
    <source>
        <dbReference type="EMBL" id="POH83030.1"/>
    </source>
</evidence>
<accession>A0A2S4ANI2</accession>
<dbReference type="OrthoDB" id="9791898at2"/>
<evidence type="ECO:0000256" key="1">
    <source>
        <dbReference type="SAM" id="MobiDB-lite"/>
    </source>
</evidence>
<organism evidence="3 4">
    <name type="scientific">Stutzerimonas stutzeri</name>
    <name type="common">Pseudomonas stutzeri</name>
    <dbReference type="NCBI Taxonomy" id="316"/>
    <lineage>
        <taxon>Bacteria</taxon>
        <taxon>Pseudomonadati</taxon>
        <taxon>Pseudomonadota</taxon>
        <taxon>Gammaproteobacteria</taxon>
        <taxon>Pseudomonadales</taxon>
        <taxon>Pseudomonadaceae</taxon>
        <taxon>Stutzerimonas</taxon>
    </lineage>
</organism>
<dbReference type="AlphaFoldDB" id="A0A2S4ANI2"/>
<proteinExistence type="predicted"/>
<feature type="domain" description="PIN-like" evidence="2">
    <location>
        <begin position="17"/>
        <end position="117"/>
    </location>
</feature>